<organism evidence="2 3">
    <name type="scientific">Colocasia esculenta</name>
    <name type="common">Wild taro</name>
    <name type="synonym">Arum esculentum</name>
    <dbReference type="NCBI Taxonomy" id="4460"/>
    <lineage>
        <taxon>Eukaryota</taxon>
        <taxon>Viridiplantae</taxon>
        <taxon>Streptophyta</taxon>
        <taxon>Embryophyta</taxon>
        <taxon>Tracheophyta</taxon>
        <taxon>Spermatophyta</taxon>
        <taxon>Magnoliopsida</taxon>
        <taxon>Liliopsida</taxon>
        <taxon>Araceae</taxon>
        <taxon>Aroideae</taxon>
        <taxon>Colocasieae</taxon>
        <taxon>Colocasia</taxon>
    </lineage>
</organism>
<accession>A0A843TVH1</accession>
<dbReference type="AlphaFoldDB" id="A0A843TVH1"/>
<name>A0A843TVH1_COLES</name>
<evidence type="ECO:0000256" key="1">
    <source>
        <dbReference type="SAM" id="MobiDB-lite"/>
    </source>
</evidence>
<keyword evidence="3" id="KW-1185">Reference proteome</keyword>
<dbReference type="EMBL" id="NMUH01000242">
    <property type="protein sequence ID" value="MQL75241.1"/>
    <property type="molecule type" value="Genomic_DNA"/>
</dbReference>
<gene>
    <name evidence="2" type="ORF">Taro_007619</name>
</gene>
<reference evidence="2" key="1">
    <citation type="submission" date="2017-07" db="EMBL/GenBank/DDBJ databases">
        <title>Taro Niue Genome Assembly and Annotation.</title>
        <authorList>
            <person name="Atibalentja N."/>
            <person name="Keating K."/>
            <person name="Fields C.J."/>
        </authorList>
    </citation>
    <scope>NUCLEOTIDE SEQUENCE</scope>
    <source>
        <strain evidence="2">Niue_2</strain>
        <tissue evidence="2">Leaf</tissue>
    </source>
</reference>
<evidence type="ECO:0000313" key="2">
    <source>
        <dbReference type="EMBL" id="MQL75241.1"/>
    </source>
</evidence>
<evidence type="ECO:0000313" key="3">
    <source>
        <dbReference type="Proteomes" id="UP000652761"/>
    </source>
</evidence>
<protein>
    <submittedName>
        <fullName evidence="2">Uncharacterized protein</fullName>
    </submittedName>
</protein>
<dbReference type="Proteomes" id="UP000652761">
    <property type="component" value="Unassembled WGS sequence"/>
</dbReference>
<feature type="region of interest" description="Disordered" evidence="1">
    <location>
        <begin position="53"/>
        <end position="86"/>
    </location>
</feature>
<proteinExistence type="predicted"/>
<comment type="caution">
    <text evidence="2">The sequence shown here is derived from an EMBL/GenBank/DDBJ whole genome shotgun (WGS) entry which is preliminary data.</text>
</comment>
<feature type="non-terminal residue" evidence="2">
    <location>
        <position position="86"/>
    </location>
</feature>
<sequence>RKGITDPLEAYSEGDKTSTKGTLLTVDAVYYGPVSSARREGYCCEVSPVKKGMSFTKKPSRDYQSPSEGLADLRRKNTKTTSASQT</sequence>